<evidence type="ECO:0000256" key="6">
    <source>
        <dbReference type="ARBA" id="ARBA00036735"/>
    </source>
</evidence>
<evidence type="ECO:0000313" key="16">
    <source>
        <dbReference type="RefSeq" id="XP_013094629.1"/>
    </source>
</evidence>
<name>A0A2C9K1X1_BIOGL</name>
<dbReference type="Proteomes" id="UP000076420">
    <property type="component" value="Unassembled WGS sequence"/>
</dbReference>
<evidence type="ECO:0000256" key="8">
    <source>
        <dbReference type="ARBA" id="ARBA00038932"/>
    </source>
</evidence>
<dbReference type="AlphaFoldDB" id="A0A2C9K1X1"/>
<gene>
    <name evidence="13" type="primary">106078321</name>
    <name evidence="16" type="synonym">LOC106078321</name>
</gene>
<comment type="subcellular location">
    <subcellularLocation>
        <location evidence="1">Secreted</location>
    </subcellularLocation>
</comment>
<dbReference type="GeneID" id="106078321"/>
<reference evidence="13" key="1">
    <citation type="submission" date="2020-05" db="UniProtKB">
        <authorList>
            <consortium name="EnsemblMetazoa"/>
        </authorList>
    </citation>
    <scope>IDENTIFICATION</scope>
    <source>
        <strain evidence="13">BB02</strain>
    </source>
</reference>
<dbReference type="PROSITE" id="PS01158">
    <property type="entry name" value="MIF"/>
    <property type="match status" value="1"/>
</dbReference>
<sequence>MPVLSIATNLKRDQIPEDFIREASKFVASELKKPESYVLVQVSPDQIMSFGGTTEPCANITLGSIGVVSEDKNRKMAPKLCEFIQKKLGIKQNRFYINVNNIDPAWCMFDGNTFA</sequence>
<evidence type="ECO:0000256" key="2">
    <source>
        <dbReference type="ARBA" id="ARBA00005851"/>
    </source>
</evidence>
<dbReference type="PANTHER" id="PTHR11954">
    <property type="entry name" value="D-DOPACHROME DECARBOXYLASE"/>
    <property type="match status" value="1"/>
</dbReference>
<keyword evidence="4" id="KW-0964">Secreted</keyword>
<evidence type="ECO:0000256" key="12">
    <source>
        <dbReference type="ARBA" id="ARBA00042730"/>
    </source>
</evidence>
<dbReference type="GO" id="GO:0004167">
    <property type="term" value="F:dopachrome isomerase activity"/>
    <property type="evidence" value="ECO:0007669"/>
    <property type="project" value="UniProtKB-EC"/>
</dbReference>
<comment type="similarity">
    <text evidence="2">Belongs to the MIF family.</text>
</comment>
<evidence type="ECO:0000256" key="7">
    <source>
        <dbReference type="ARBA" id="ARBA00036823"/>
    </source>
</evidence>
<dbReference type="Pfam" id="PF01187">
    <property type="entry name" value="MIF"/>
    <property type="match status" value="1"/>
</dbReference>
<dbReference type="InterPro" id="IPR019829">
    <property type="entry name" value="Macrophage_inhib_fac_CS"/>
</dbReference>
<evidence type="ECO:0000256" key="1">
    <source>
        <dbReference type="ARBA" id="ARBA00004613"/>
    </source>
</evidence>
<reference evidence="16" key="2">
    <citation type="submission" date="2025-04" db="UniProtKB">
        <authorList>
            <consortium name="RefSeq"/>
        </authorList>
    </citation>
    <scope>IDENTIFICATION</scope>
</reference>
<dbReference type="OrthoDB" id="255819at2759"/>
<dbReference type="VEuPathDB" id="VectorBase:BGLAX_048784"/>
<evidence type="ECO:0000256" key="3">
    <source>
        <dbReference type="ARBA" id="ARBA00022514"/>
    </source>
</evidence>
<dbReference type="GO" id="GO:0050178">
    <property type="term" value="F:phenylpyruvate tautomerase activity"/>
    <property type="evidence" value="ECO:0007669"/>
    <property type="project" value="UniProtKB-EC"/>
</dbReference>
<dbReference type="Proteomes" id="UP001165740">
    <property type="component" value="Chromosome 12"/>
</dbReference>
<keyword evidence="5" id="KW-0413">Isomerase</keyword>
<proteinExistence type="inferred from homology"/>
<comment type="catalytic activity">
    <reaction evidence="7">
        <text>L-dopachrome = 5,6-dihydroxyindole-2-carboxylate</text>
        <dbReference type="Rhea" id="RHEA:13041"/>
        <dbReference type="ChEBI" id="CHEBI:16875"/>
        <dbReference type="ChEBI" id="CHEBI:57509"/>
        <dbReference type="EC" id="5.3.3.12"/>
    </reaction>
</comment>
<evidence type="ECO:0000256" key="5">
    <source>
        <dbReference type="ARBA" id="ARBA00023235"/>
    </source>
</evidence>
<dbReference type="SUPFAM" id="SSF55331">
    <property type="entry name" value="Tautomerase/MIF"/>
    <property type="match status" value="1"/>
</dbReference>
<evidence type="ECO:0000256" key="10">
    <source>
        <dbReference type="ARBA" id="ARBA00041631"/>
    </source>
</evidence>
<dbReference type="InterPro" id="IPR014347">
    <property type="entry name" value="Tautomerase/MIF_sf"/>
</dbReference>
<dbReference type="GO" id="GO:0005125">
    <property type="term" value="F:cytokine activity"/>
    <property type="evidence" value="ECO:0007669"/>
    <property type="project" value="UniProtKB-KW"/>
</dbReference>
<dbReference type="OMA" id="PCAMIQL"/>
<evidence type="ECO:0000313" key="15">
    <source>
        <dbReference type="Proteomes" id="UP001165740"/>
    </source>
</evidence>
<dbReference type="EnsemblMetazoa" id="BGLB011842-RB">
    <property type="protein sequence ID" value="BGLB011842-PB"/>
    <property type="gene ID" value="BGLB011842"/>
</dbReference>
<dbReference type="VEuPathDB" id="VectorBase:BGLB011842"/>
<accession>A0A2C9K1X1</accession>
<dbReference type="EC" id="5.3.2.1" evidence="9"/>
<keyword evidence="3" id="KW-0202">Cytokine</keyword>
<dbReference type="InterPro" id="IPR001398">
    <property type="entry name" value="Macrophage_inhib_fac"/>
</dbReference>
<evidence type="ECO:0000313" key="13">
    <source>
        <dbReference type="EnsemblMetazoa" id="BGLB011842-PB"/>
    </source>
</evidence>
<comment type="catalytic activity">
    <reaction evidence="6">
        <text>3-phenylpyruvate = enol-phenylpyruvate</text>
        <dbReference type="Rhea" id="RHEA:17097"/>
        <dbReference type="ChEBI" id="CHEBI:16815"/>
        <dbReference type="ChEBI" id="CHEBI:18005"/>
        <dbReference type="EC" id="5.3.2.1"/>
    </reaction>
</comment>
<dbReference type="STRING" id="6526.A0A2C9K1X1"/>
<keyword evidence="15" id="KW-1185">Reference proteome</keyword>
<dbReference type="RefSeq" id="XP_013094629.1">
    <property type="nucleotide sequence ID" value="XM_013239175.2"/>
</dbReference>
<dbReference type="KEGG" id="bgt:106078321"/>
<organism evidence="13 14">
    <name type="scientific">Biomphalaria glabrata</name>
    <name type="common">Bloodfluke planorb</name>
    <name type="synonym">Freshwater snail</name>
    <dbReference type="NCBI Taxonomy" id="6526"/>
    <lineage>
        <taxon>Eukaryota</taxon>
        <taxon>Metazoa</taxon>
        <taxon>Spiralia</taxon>
        <taxon>Lophotrochozoa</taxon>
        <taxon>Mollusca</taxon>
        <taxon>Gastropoda</taxon>
        <taxon>Heterobranchia</taxon>
        <taxon>Euthyneura</taxon>
        <taxon>Panpulmonata</taxon>
        <taxon>Hygrophila</taxon>
        <taxon>Lymnaeoidea</taxon>
        <taxon>Planorbidae</taxon>
        <taxon>Biomphalaria</taxon>
    </lineage>
</organism>
<evidence type="ECO:0000313" key="14">
    <source>
        <dbReference type="Proteomes" id="UP000076420"/>
    </source>
</evidence>
<evidence type="ECO:0000256" key="11">
    <source>
        <dbReference type="ARBA" id="ARBA00041912"/>
    </source>
</evidence>
<dbReference type="GO" id="GO:0005615">
    <property type="term" value="C:extracellular space"/>
    <property type="evidence" value="ECO:0007669"/>
    <property type="project" value="UniProtKB-KW"/>
</dbReference>
<dbReference type="EC" id="5.3.3.12" evidence="8"/>
<dbReference type="PANTHER" id="PTHR11954:SF6">
    <property type="entry name" value="MACROPHAGE MIGRATION INHIBITORY FACTOR"/>
    <property type="match status" value="1"/>
</dbReference>
<protein>
    <recommendedName>
        <fullName evidence="12">L-dopachrome isomerase</fullName>
        <ecNumber evidence="9">5.3.2.1</ecNumber>
        <ecNumber evidence="8">5.3.3.12</ecNumber>
    </recommendedName>
    <alternativeName>
        <fullName evidence="10">L-dopachrome tautomerase</fullName>
    </alternativeName>
    <alternativeName>
        <fullName evidence="11">Phenylpyruvate tautomerase</fullName>
    </alternativeName>
</protein>
<dbReference type="Gene3D" id="3.30.429.10">
    <property type="entry name" value="Macrophage Migration Inhibitory Factor"/>
    <property type="match status" value="1"/>
</dbReference>
<evidence type="ECO:0000256" key="9">
    <source>
        <dbReference type="ARBA" id="ARBA00039086"/>
    </source>
</evidence>
<evidence type="ECO:0000256" key="4">
    <source>
        <dbReference type="ARBA" id="ARBA00022525"/>
    </source>
</evidence>